<dbReference type="HOGENOM" id="CLU_756631_0_0_1"/>
<evidence type="ECO:0000313" key="1">
    <source>
        <dbReference type="EMBL" id="KDQ52316.1"/>
    </source>
</evidence>
<keyword evidence="2" id="KW-1185">Reference proteome</keyword>
<protein>
    <submittedName>
        <fullName evidence="1">Uncharacterized protein</fullName>
    </submittedName>
</protein>
<accession>A0A067PPR8</accession>
<dbReference type="Proteomes" id="UP000027265">
    <property type="component" value="Unassembled WGS sequence"/>
</dbReference>
<reference evidence="2" key="1">
    <citation type="journal article" date="2014" name="Proc. Natl. Acad. Sci. U.S.A.">
        <title>Extensive sampling of basidiomycete genomes demonstrates inadequacy of the white-rot/brown-rot paradigm for wood decay fungi.</title>
        <authorList>
            <person name="Riley R."/>
            <person name="Salamov A.A."/>
            <person name="Brown D.W."/>
            <person name="Nagy L.G."/>
            <person name="Floudas D."/>
            <person name="Held B.W."/>
            <person name="Levasseur A."/>
            <person name="Lombard V."/>
            <person name="Morin E."/>
            <person name="Otillar R."/>
            <person name="Lindquist E.A."/>
            <person name="Sun H."/>
            <person name="LaButti K.M."/>
            <person name="Schmutz J."/>
            <person name="Jabbour D."/>
            <person name="Luo H."/>
            <person name="Baker S.E."/>
            <person name="Pisabarro A.G."/>
            <person name="Walton J.D."/>
            <person name="Blanchette R.A."/>
            <person name="Henrissat B."/>
            <person name="Martin F."/>
            <person name="Cullen D."/>
            <person name="Hibbett D.S."/>
            <person name="Grigoriev I.V."/>
        </authorList>
    </citation>
    <scope>NUCLEOTIDE SEQUENCE [LARGE SCALE GENOMIC DNA]</scope>
    <source>
        <strain evidence="2">MUCL 33604</strain>
    </source>
</reference>
<dbReference type="InParanoid" id="A0A067PPR8"/>
<evidence type="ECO:0000313" key="2">
    <source>
        <dbReference type="Proteomes" id="UP000027265"/>
    </source>
</evidence>
<proteinExistence type="predicted"/>
<organism evidence="1 2">
    <name type="scientific">Jaapia argillacea MUCL 33604</name>
    <dbReference type="NCBI Taxonomy" id="933084"/>
    <lineage>
        <taxon>Eukaryota</taxon>
        <taxon>Fungi</taxon>
        <taxon>Dikarya</taxon>
        <taxon>Basidiomycota</taxon>
        <taxon>Agaricomycotina</taxon>
        <taxon>Agaricomycetes</taxon>
        <taxon>Agaricomycetidae</taxon>
        <taxon>Jaapiales</taxon>
        <taxon>Jaapiaceae</taxon>
        <taxon>Jaapia</taxon>
    </lineage>
</organism>
<name>A0A067PPR8_9AGAM</name>
<gene>
    <name evidence="1" type="ORF">JAAARDRAFT_488503</name>
</gene>
<dbReference type="AlphaFoldDB" id="A0A067PPR8"/>
<sequence length="366" mass="40888">MSSTTLDHSADASYNPLECLSKPSFESSDLPVIILFVYHTICTDHRAYAKRILSNVIKGHDSIADIWSLWRPGDEEWLRSNLRRDGDGWLLDGYDWREAREGYRRRVNRMAGRGVPDLWPASVKERIWKADTPTRPSTSSSAFPAASTSGFARQAICWPPWDSRSNHLLDSSQPFQIVVTHVRSGLAQRHLGQPSSPGYTIIMTTVSSSRCVMTKIFFHRMKTGGFLAMHAGRSVKGFPLAPCHGFWIQSIIDGPVSATETVTVLFPASALSLTTQTQPFRSIFPRLSMSSKTKRFISQIHNMTLMSTGFPQSGGPQSHHRHPPFVSQSIPWTTWVDLRETFKLLSVQSYGSGLKVGASGMVHILQ</sequence>
<dbReference type="EMBL" id="KL197741">
    <property type="protein sequence ID" value="KDQ52316.1"/>
    <property type="molecule type" value="Genomic_DNA"/>
</dbReference>